<evidence type="ECO:0000313" key="2">
    <source>
        <dbReference type="EMBL" id="MDP9864262.1"/>
    </source>
</evidence>
<reference evidence="2 3" key="1">
    <citation type="submission" date="2023-07" db="EMBL/GenBank/DDBJ databases">
        <title>Sequencing the genomes of 1000 actinobacteria strains.</title>
        <authorList>
            <person name="Klenk H.-P."/>
        </authorList>
    </citation>
    <scope>NUCLEOTIDE SEQUENCE [LARGE SCALE GENOMIC DNA]</scope>
    <source>
        <strain evidence="2 3">DSM 44109</strain>
    </source>
</reference>
<dbReference type="EMBL" id="JAUSRB010000002">
    <property type="protein sequence ID" value="MDP9864262.1"/>
    <property type="molecule type" value="Genomic_DNA"/>
</dbReference>
<proteinExistence type="predicted"/>
<keyword evidence="1" id="KW-1133">Transmembrane helix</keyword>
<feature type="transmembrane region" description="Helical" evidence="1">
    <location>
        <begin position="41"/>
        <end position="62"/>
    </location>
</feature>
<organism evidence="2 3">
    <name type="scientific">Streptosporangium brasiliense</name>
    <dbReference type="NCBI Taxonomy" id="47480"/>
    <lineage>
        <taxon>Bacteria</taxon>
        <taxon>Bacillati</taxon>
        <taxon>Actinomycetota</taxon>
        <taxon>Actinomycetes</taxon>
        <taxon>Streptosporangiales</taxon>
        <taxon>Streptosporangiaceae</taxon>
        <taxon>Streptosporangium</taxon>
    </lineage>
</organism>
<keyword evidence="1" id="KW-0812">Transmembrane</keyword>
<gene>
    <name evidence="2" type="ORF">J2S55_003528</name>
</gene>
<name>A0ABT9R5X5_9ACTN</name>
<dbReference type="Proteomes" id="UP001230426">
    <property type="component" value="Unassembled WGS sequence"/>
</dbReference>
<evidence type="ECO:0008006" key="4">
    <source>
        <dbReference type="Google" id="ProtNLM"/>
    </source>
</evidence>
<dbReference type="RefSeq" id="WP_306861890.1">
    <property type="nucleotide sequence ID" value="NZ_JAUSRB010000002.1"/>
</dbReference>
<comment type="caution">
    <text evidence="2">The sequence shown here is derived from an EMBL/GenBank/DDBJ whole genome shotgun (WGS) entry which is preliminary data.</text>
</comment>
<keyword evidence="3" id="KW-1185">Reference proteome</keyword>
<accession>A0ABT9R5X5</accession>
<evidence type="ECO:0000313" key="3">
    <source>
        <dbReference type="Proteomes" id="UP001230426"/>
    </source>
</evidence>
<keyword evidence="1" id="KW-0472">Membrane</keyword>
<feature type="transmembrane region" description="Helical" evidence="1">
    <location>
        <begin position="90"/>
        <end position="111"/>
    </location>
</feature>
<protein>
    <recommendedName>
        <fullName evidence="4">DUF1206 domain-containing protein</fullName>
    </recommendedName>
</protein>
<sequence length="135" mass="14227">MTKIPMWSRMASVLMVPALALKVLTVTFWAGGTVREVLDGVFIVVGALAAALYLGAGVRGLAKARGHEYPKSFPGKAADGLRKRMVVSSALRLSIALTGLYAISGTFVSAVRSGRYGARPLGWGMEVIGHLPTVL</sequence>
<evidence type="ECO:0000256" key="1">
    <source>
        <dbReference type="SAM" id="Phobius"/>
    </source>
</evidence>